<dbReference type="Gene3D" id="1.10.4030.10">
    <property type="entry name" value="Porin chaperone SurA, peptide-binding domain"/>
    <property type="match status" value="1"/>
</dbReference>
<evidence type="ECO:0000313" key="3">
    <source>
        <dbReference type="Proteomes" id="UP000033901"/>
    </source>
</evidence>
<reference evidence="2 3" key="1">
    <citation type="journal article" date="2015" name="Nature">
        <title>rRNA introns, odd ribosomes, and small enigmatic genomes across a large radiation of phyla.</title>
        <authorList>
            <person name="Brown C.T."/>
            <person name="Hug L.A."/>
            <person name="Thomas B.C."/>
            <person name="Sharon I."/>
            <person name="Castelle C.J."/>
            <person name="Singh A."/>
            <person name="Wilkins M.J."/>
            <person name="Williams K.H."/>
            <person name="Banfield J.F."/>
        </authorList>
    </citation>
    <scope>NUCLEOTIDE SEQUENCE [LARGE SCALE GENOMIC DNA]</scope>
</reference>
<evidence type="ECO:0000313" key="2">
    <source>
        <dbReference type="EMBL" id="KKT66396.1"/>
    </source>
</evidence>
<feature type="non-terminal residue" evidence="2">
    <location>
        <position position="163"/>
    </location>
</feature>
<dbReference type="InterPro" id="IPR027304">
    <property type="entry name" value="Trigger_fact/SurA_dom_sf"/>
</dbReference>
<proteinExistence type="predicted"/>
<name>A0A0G1J441_9BACT</name>
<comment type="caution">
    <text evidence="2">The sequence shown here is derived from an EMBL/GenBank/DDBJ whole genome shotgun (WGS) entry which is preliminary data.</text>
</comment>
<organism evidence="2 3">
    <name type="scientific">Candidatus Curtissbacteria bacterium GW2011_GWC1_44_33</name>
    <dbReference type="NCBI Taxonomy" id="1618413"/>
    <lineage>
        <taxon>Bacteria</taxon>
        <taxon>Candidatus Curtissiibacteriota</taxon>
    </lineage>
</organism>
<dbReference type="EMBL" id="LCIZ01000027">
    <property type="protein sequence ID" value="KKT66396.1"/>
    <property type="molecule type" value="Genomic_DNA"/>
</dbReference>
<evidence type="ECO:0000256" key="1">
    <source>
        <dbReference type="ARBA" id="ARBA00022729"/>
    </source>
</evidence>
<keyword evidence="2" id="KW-0413">Isomerase</keyword>
<dbReference type="PANTHER" id="PTHR47637">
    <property type="entry name" value="CHAPERONE SURA"/>
    <property type="match status" value="1"/>
</dbReference>
<dbReference type="AlphaFoldDB" id="A0A0G1J441"/>
<gene>
    <name evidence="2" type="ORF">UW61_C0027G0009</name>
</gene>
<sequence length="163" mass="18028">MVKLKIPENLLKNKKFKYSAIIILIAILLALTKSLFVAALVNGWPVSRIAVIKALEKQGGSDVLNTLVERSLIFQEAGRLGVKISDDVINTQITSIEEILKGQSLTLEEALAARGQTKKDLIDQIRIQKTVEVILSQKINISEEDTAKYFEENKALLDEGAVL</sequence>
<dbReference type="SUPFAM" id="SSF109998">
    <property type="entry name" value="Triger factor/SurA peptide-binding domain-like"/>
    <property type="match status" value="1"/>
</dbReference>
<accession>A0A0G1J441</accession>
<dbReference type="Pfam" id="PF13624">
    <property type="entry name" value="SurA_N_3"/>
    <property type="match status" value="1"/>
</dbReference>
<protein>
    <submittedName>
        <fullName evidence="2">PpiC-type peptidyl-prolyl cis-trans isomerase</fullName>
    </submittedName>
</protein>
<dbReference type="InterPro" id="IPR050280">
    <property type="entry name" value="OMP_Chaperone_SurA"/>
</dbReference>
<keyword evidence="1" id="KW-0732">Signal</keyword>
<dbReference type="GO" id="GO:0016853">
    <property type="term" value="F:isomerase activity"/>
    <property type="evidence" value="ECO:0007669"/>
    <property type="project" value="UniProtKB-KW"/>
</dbReference>
<dbReference type="PANTHER" id="PTHR47637:SF1">
    <property type="entry name" value="CHAPERONE SURA"/>
    <property type="match status" value="1"/>
</dbReference>
<dbReference type="Proteomes" id="UP000033901">
    <property type="component" value="Unassembled WGS sequence"/>
</dbReference>